<evidence type="ECO:0008006" key="4">
    <source>
        <dbReference type="Google" id="ProtNLM"/>
    </source>
</evidence>
<feature type="region of interest" description="Disordered" evidence="1">
    <location>
        <begin position="220"/>
        <end position="250"/>
    </location>
</feature>
<dbReference type="OrthoDB" id="2135488at2759"/>
<feature type="compositionally biased region" description="Basic and acidic residues" evidence="1">
    <location>
        <begin position="231"/>
        <end position="244"/>
    </location>
</feature>
<gene>
    <name evidence="2" type="ORF">L249_5294</name>
</gene>
<dbReference type="Gene3D" id="3.20.20.140">
    <property type="entry name" value="Metal-dependent hydrolases"/>
    <property type="match status" value="1"/>
</dbReference>
<dbReference type="Proteomes" id="UP000253664">
    <property type="component" value="Unassembled WGS sequence"/>
</dbReference>
<sequence length="250" mass="27636">MTPQSKRRWNHPSSNPLLFPGLIIRDMARNKHIMKLLFLPLRASCLSSHNKPPPGSWDSHIPRHRPRPNPRLGCLHARPPRRARRALVRRQHRLPQRGAGPALPSTDMTTRFSSRRLPGLVPSLSSTLLSTCICLRRGIRLACAACVSTSSWHLESVGLVVETVCRSRPAPFGWVLDIYLPAHRLPSLVDIIPTLGVKVVLDHIATPARGGLFWLGTEASSSSSSSRPGHRTPDTGHRTPDTGRVEPLSV</sequence>
<accession>A0A367L963</accession>
<name>A0A367L963_9HYPO</name>
<reference evidence="2 3" key="1">
    <citation type="journal article" date="2015" name="BMC Genomics">
        <title>Insights from the genome of Ophiocordyceps polyrhachis-furcata to pathogenicity and host specificity in insect fungi.</title>
        <authorList>
            <person name="Wichadakul D."/>
            <person name="Kobmoo N."/>
            <person name="Ingsriswang S."/>
            <person name="Tangphatsornruang S."/>
            <person name="Chantasingh D."/>
            <person name="Luangsa-ard J.J."/>
            <person name="Eurwilaichitr L."/>
        </authorList>
    </citation>
    <scope>NUCLEOTIDE SEQUENCE [LARGE SCALE GENOMIC DNA]</scope>
    <source>
        <strain evidence="2 3">BCC 54312</strain>
    </source>
</reference>
<organism evidence="2 3">
    <name type="scientific">Ophiocordyceps polyrhachis-furcata BCC 54312</name>
    <dbReference type="NCBI Taxonomy" id="1330021"/>
    <lineage>
        <taxon>Eukaryota</taxon>
        <taxon>Fungi</taxon>
        <taxon>Dikarya</taxon>
        <taxon>Ascomycota</taxon>
        <taxon>Pezizomycotina</taxon>
        <taxon>Sordariomycetes</taxon>
        <taxon>Hypocreomycetidae</taxon>
        <taxon>Hypocreales</taxon>
        <taxon>Ophiocordycipitaceae</taxon>
        <taxon>Ophiocordyceps</taxon>
    </lineage>
</organism>
<feature type="region of interest" description="Disordered" evidence="1">
    <location>
        <begin position="51"/>
        <end position="76"/>
    </location>
</feature>
<dbReference type="AlphaFoldDB" id="A0A367L963"/>
<evidence type="ECO:0000313" key="3">
    <source>
        <dbReference type="Proteomes" id="UP000253664"/>
    </source>
</evidence>
<keyword evidence="3" id="KW-1185">Reference proteome</keyword>
<protein>
    <recommendedName>
        <fullName evidence="4">Amidohydrolase-related domain-containing protein</fullName>
    </recommendedName>
</protein>
<proteinExistence type="predicted"/>
<evidence type="ECO:0000256" key="1">
    <source>
        <dbReference type="SAM" id="MobiDB-lite"/>
    </source>
</evidence>
<comment type="caution">
    <text evidence="2">The sequence shown here is derived from an EMBL/GenBank/DDBJ whole genome shotgun (WGS) entry which is preliminary data.</text>
</comment>
<dbReference type="EMBL" id="LKCN02000011">
    <property type="protein sequence ID" value="RCI10965.1"/>
    <property type="molecule type" value="Genomic_DNA"/>
</dbReference>
<evidence type="ECO:0000313" key="2">
    <source>
        <dbReference type="EMBL" id="RCI10965.1"/>
    </source>
</evidence>